<dbReference type="InterPro" id="IPR002123">
    <property type="entry name" value="Plipid/glycerol_acylTrfase"/>
</dbReference>
<feature type="domain" description="Phospholipid/glycerol acyltransferase" evidence="4">
    <location>
        <begin position="282"/>
        <end position="399"/>
    </location>
</feature>
<dbReference type="GO" id="GO:0003841">
    <property type="term" value="F:1-acylglycerol-3-phosphate O-acyltransferase activity"/>
    <property type="evidence" value="ECO:0007669"/>
    <property type="project" value="TreeGrafter"/>
</dbReference>
<dbReference type="GeneID" id="68094948"/>
<evidence type="ECO:0000313" key="5">
    <source>
        <dbReference type="EMBL" id="KAG2386748.1"/>
    </source>
</evidence>
<dbReference type="SMART" id="SM00563">
    <property type="entry name" value="PlsC"/>
    <property type="match status" value="1"/>
</dbReference>
<proteinExistence type="predicted"/>
<dbReference type="PANTHER" id="PTHR10434:SF66">
    <property type="entry name" value="PHOSPHOLIPID_GLYCEROL ACYLTRANSFERASE DOMAIN-CONTAINING PROTEIN"/>
    <property type="match status" value="1"/>
</dbReference>
<keyword evidence="1" id="KW-0808">Transferase</keyword>
<gene>
    <name evidence="5" type="ORF">C9374_002492</name>
</gene>
<feature type="compositionally biased region" description="Low complexity" evidence="3">
    <location>
        <begin position="105"/>
        <end position="120"/>
    </location>
</feature>
<dbReference type="RefSeq" id="XP_044550740.1">
    <property type="nucleotide sequence ID" value="XM_044691916.1"/>
</dbReference>
<keyword evidence="6" id="KW-1185">Reference proteome</keyword>
<keyword evidence="2" id="KW-0012">Acyltransferase</keyword>
<sequence length="468" mass="54419">MLPSAHPSSRCYPCCKTHSSQLNFPKIDGLTMTDIHSGTTKSVGTNNYPMIEMHSCFGSSSSTTATRTTAIQTAGTVVARRLKLLKRHLNISKWFDNSHQTRNHQSLQQSNKNQSISSSKHVTDPSIPSSETKKKNSTELFRNLYYFSKWMLINYSEFRNWFCQANTDPLIRLKDRIVTKFVIRASKTTSSLSEKEQLLKDYIILSHLYLIHPIIVFFCKLFFWALFNQLTVLYESDLARNLQQLNAFEYYKLMNNENPNMKVSKSLTLHDEQLIKHNGPYIFAIGNQRSLADGIVELAYKTQNSVTIMNIEMALFPFFGWISYGVGSEVIIRQLPNQSWNVLDYMRKTMKRGLFQTYIYPEGARQTSDSRELLPYKMGLFMLAIETQASIVPVIHYGIDDIWPYDDWRIYSGNKAYVVIGEPISTKGMVLNQRFELMELYRTRIKEMIQHLEERKGKHQIDKYYKKL</sequence>
<dbReference type="Pfam" id="PF01553">
    <property type="entry name" value="Acyltransferase"/>
    <property type="match status" value="1"/>
</dbReference>
<dbReference type="GO" id="GO:0006654">
    <property type="term" value="P:phosphatidic acid biosynthetic process"/>
    <property type="evidence" value="ECO:0007669"/>
    <property type="project" value="TreeGrafter"/>
</dbReference>
<dbReference type="EMBL" id="PYSW02000015">
    <property type="protein sequence ID" value="KAG2386748.1"/>
    <property type="molecule type" value="Genomic_DNA"/>
</dbReference>
<reference evidence="5 6" key="1">
    <citation type="journal article" date="2018" name="BMC Genomics">
        <title>The genome of Naegleria lovaniensis, the basis for a comparative approach to unravel pathogenicity factors of the human pathogenic amoeba N. fowleri.</title>
        <authorList>
            <person name="Liechti N."/>
            <person name="Schurch N."/>
            <person name="Bruggmann R."/>
            <person name="Wittwer M."/>
        </authorList>
    </citation>
    <scope>NUCLEOTIDE SEQUENCE [LARGE SCALE GENOMIC DNA]</scope>
    <source>
        <strain evidence="5 6">ATCC 30569</strain>
    </source>
</reference>
<dbReference type="AlphaFoldDB" id="A0AA88GUV6"/>
<dbReference type="Proteomes" id="UP000816034">
    <property type="component" value="Unassembled WGS sequence"/>
</dbReference>
<dbReference type="CDD" id="cd07989">
    <property type="entry name" value="LPLAT_AGPAT-like"/>
    <property type="match status" value="1"/>
</dbReference>
<accession>A0AA88GUV6</accession>
<evidence type="ECO:0000256" key="2">
    <source>
        <dbReference type="ARBA" id="ARBA00023315"/>
    </source>
</evidence>
<evidence type="ECO:0000256" key="3">
    <source>
        <dbReference type="SAM" id="MobiDB-lite"/>
    </source>
</evidence>
<protein>
    <recommendedName>
        <fullName evidence="4">Phospholipid/glycerol acyltransferase domain-containing protein</fullName>
    </recommendedName>
</protein>
<name>A0AA88GUV6_NAELO</name>
<evidence type="ECO:0000313" key="6">
    <source>
        <dbReference type="Proteomes" id="UP000816034"/>
    </source>
</evidence>
<evidence type="ECO:0000259" key="4">
    <source>
        <dbReference type="SMART" id="SM00563"/>
    </source>
</evidence>
<dbReference type="SUPFAM" id="SSF69593">
    <property type="entry name" value="Glycerol-3-phosphate (1)-acyltransferase"/>
    <property type="match status" value="1"/>
</dbReference>
<dbReference type="PANTHER" id="PTHR10434">
    <property type="entry name" value="1-ACYL-SN-GLYCEROL-3-PHOSPHATE ACYLTRANSFERASE"/>
    <property type="match status" value="1"/>
</dbReference>
<comment type="caution">
    <text evidence="5">The sequence shown here is derived from an EMBL/GenBank/DDBJ whole genome shotgun (WGS) entry which is preliminary data.</text>
</comment>
<evidence type="ECO:0000256" key="1">
    <source>
        <dbReference type="ARBA" id="ARBA00022679"/>
    </source>
</evidence>
<feature type="region of interest" description="Disordered" evidence="3">
    <location>
        <begin position="100"/>
        <end position="134"/>
    </location>
</feature>
<organism evidence="5 6">
    <name type="scientific">Naegleria lovaniensis</name>
    <name type="common">Amoeba</name>
    <dbReference type="NCBI Taxonomy" id="51637"/>
    <lineage>
        <taxon>Eukaryota</taxon>
        <taxon>Discoba</taxon>
        <taxon>Heterolobosea</taxon>
        <taxon>Tetramitia</taxon>
        <taxon>Eutetramitia</taxon>
        <taxon>Vahlkampfiidae</taxon>
        <taxon>Naegleria</taxon>
    </lineage>
</organism>